<feature type="transmembrane region" description="Helical" evidence="2">
    <location>
        <begin position="38"/>
        <end position="56"/>
    </location>
</feature>
<evidence type="ECO:0000313" key="5">
    <source>
        <dbReference type="Proteomes" id="UP001238603"/>
    </source>
</evidence>
<protein>
    <submittedName>
        <fullName evidence="4">SPOR domain-containing protein</fullName>
    </submittedName>
</protein>
<dbReference type="Proteomes" id="UP001238603">
    <property type="component" value="Unassembled WGS sequence"/>
</dbReference>
<dbReference type="Gene3D" id="3.30.70.1070">
    <property type="entry name" value="Sporulation related repeat"/>
    <property type="match status" value="1"/>
</dbReference>
<dbReference type="RefSeq" id="WP_285984091.1">
    <property type="nucleotide sequence ID" value="NZ_JASVDS010000006.1"/>
</dbReference>
<dbReference type="PANTHER" id="PTHR38687">
    <property type="entry name" value="CELL DIVISION PROTEIN DEDD-RELATED"/>
    <property type="match status" value="1"/>
</dbReference>
<evidence type="ECO:0000259" key="3">
    <source>
        <dbReference type="PROSITE" id="PS51724"/>
    </source>
</evidence>
<feature type="compositionally biased region" description="Low complexity" evidence="1">
    <location>
        <begin position="88"/>
        <end position="101"/>
    </location>
</feature>
<keyword evidence="2" id="KW-1133">Transmembrane helix</keyword>
<accession>A0ABT7LRB6</accession>
<keyword evidence="5" id="KW-1185">Reference proteome</keyword>
<gene>
    <name evidence="4" type="ORF">QRD43_19105</name>
</gene>
<keyword evidence="2" id="KW-0472">Membrane</keyword>
<comment type="caution">
    <text evidence="4">The sequence shown here is derived from an EMBL/GenBank/DDBJ whole genome shotgun (WGS) entry which is preliminary data.</text>
</comment>
<organism evidence="4 5">
    <name type="scientific">Roseateles subflavus</name>
    <dbReference type="NCBI Taxonomy" id="3053353"/>
    <lineage>
        <taxon>Bacteria</taxon>
        <taxon>Pseudomonadati</taxon>
        <taxon>Pseudomonadota</taxon>
        <taxon>Betaproteobacteria</taxon>
        <taxon>Burkholderiales</taxon>
        <taxon>Sphaerotilaceae</taxon>
        <taxon>Roseateles</taxon>
    </lineage>
</organism>
<dbReference type="SUPFAM" id="SSF110997">
    <property type="entry name" value="Sporulation related repeat"/>
    <property type="match status" value="1"/>
</dbReference>
<evidence type="ECO:0000256" key="2">
    <source>
        <dbReference type="SAM" id="Phobius"/>
    </source>
</evidence>
<dbReference type="PROSITE" id="PS51724">
    <property type="entry name" value="SPOR"/>
    <property type="match status" value="1"/>
</dbReference>
<feature type="region of interest" description="Disordered" evidence="1">
    <location>
        <begin position="114"/>
        <end position="232"/>
    </location>
</feature>
<proteinExistence type="predicted"/>
<feature type="region of interest" description="Disordered" evidence="1">
    <location>
        <begin position="71"/>
        <end position="101"/>
    </location>
</feature>
<feature type="compositionally biased region" description="Basic and acidic residues" evidence="1">
    <location>
        <begin position="126"/>
        <end position="207"/>
    </location>
</feature>
<dbReference type="EMBL" id="JASVDS010000006">
    <property type="protein sequence ID" value="MDL5034016.1"/>
    <property type="molecule type" value="Genomic_DNA"/>
</dbReference>
<sequence length="308" mass="32627">MGLLSFFKRAEDNRAAARPVAEGLDSVQQLRLRARRRLIGAAVLVVVGVVTFPLVFETQPRPVPVDLPIEIPRKDGLPPLNVPATATPSPAERQAAAPAEQPGAAIVNEVATPPRASAAEPARALEAPKPDSHSESRPDTHRESAGKPEPKPEAHKVAEKPAEKLAEKGADKTATKPAEKPAEKPADRPADKAQARQAAEHAREADAARAMALLEGREPPKPAAEKKAPDAAGTRFIVQVGAFAEARSAQDMRGKVEKLGLKTYTQAVETPDGKRIRVRVGPFASREEADRAAAKLRGSGLAGTVLTL</sequence>
<reference evidence="4 5" key="1">
    <citation type="submission" date="2023-06" db="EMBL/GenBank/DDBJ databases">
        <title>Pelomonas sp. APW6 16S ribosomal RNA gene genome sequencing and assembly.</title>
        <authorList>
            <person name="Woo H."/>
        </authorList>
    </citation>
    <scope>NUCLEOTIDE SEQUENCE [LARGE SCALE GENOMIC DNA]</scope>
    <source>
        <strain evidence="4 5">APW6</strain>
    </source>
</reference>
<dbReference type="InterPro" id="IPR036680">
    <property type="entry name" value="SPOR-like_sf"/>
</dbReference>
<dbReference type="PANTHER" id="PTHR38687:SF1">
    <property type="entry name" value="CELL DIVISION PROTEIN DEDD"/>
    <property type="match status" value="1"/>
</dbReference>
<dbReference type="InterPro" id="IPR007730">
    <property type="entry name" value="SPOR-like_dom"/>
</dbReference>
<feature type="compositionally biased region" description="Basic and acidic residues" evidence="1">
    <location>
        <begin position="215"/>
        <end position="229"/>
    </location>
</feature>
<keyword evidence="2" id="KW-0812">Transmembrane</keyword>
<dbReference type="Pfam" id="PF05036">
    <property type="entry name" value="SPOR"/>
    <property type="match status" value="1"/>
</dbReference>
<dbReference type="InterPro" id="IPR052521">
    <property type="entry name" value="Cell_div_SPOR-domain"/>
</dbReference>
<evidence type="ECO:0000313" key="4">
    <source>
        <dbReference type="EMBL" id="MDL5034016.1"/>
    </source>
</evidence>
<feature type="compositionally biased region" description="Low complexity" evidence="1">
    <location>
        <begin position="114"/>
        <end position="125"/>
    </location>
</feature>
<evidence type="ECO:0000256" key="1">
    <source>
        <dbReference type="SAM" id="MobiDB-lite"/>
    </source>
</evidence>
<feature type="domain" description="SPOR" evidence="3">
    <location>
        <begin position="230"/>
        <end position="308"/>
    </location>
</feature>
<name>A0ABT7LRB6_9BURK</name>